<protein>
    <submittedName>
        <fullName evidence="1">Uncharacterized protein</fullName>
    </submittedName>
</protein>
<proteinExistence type="predicted"/>
<dbReference type="KEGG" id="vg:55010237"/>
<sequence>MPTQQPASPSNARSARRCSALTTSGERCKRAAVPGLTVCKSHGGGTAASVRAGKKARVSQRAGALWGISPDTSGVSIQEELEKLARNKLTDITALRLKLGSESESHIGLLTDSREKTEAEVGEDVYTTIKTKKSSGVSPWVQELHKAEQELVQILRLLQEVTGGSEEVDTKRIRLQTAREVARLLKAFPGISVDEVAAEVSKRAG</sequence>
<accession>A0A3T0INY4</accession>
<name>A0A3T0INY4_9CAUD</name>
<evidence type="ECO:0000313" key="2">
    <source>
        <dbReference type="Proteomes" id="UP000287712"/>
    </source>
</evidence>
<gene>
    <name evidence="1" type="primary">1</name>
    <name evidence="1" type="ORF">SEA_SCHUBERT_1</name>
</gene>
<reference evidence="1 2" key="1">
    <citation type="submission" date="2018-12" db="EMBL/GenBank/DDBJ databases">
        <authorList>
            <person name="Lauer M.J."/>
            <person name="Adewumi O.M."/>
            <person name="Alachi P."/>
            <person name="Anderson S.J."/>
            <person name="Bakarey A.S."/>
            <person name="Beyer A.R."/>
            <person name="Biederman W.H."/>
            <person name="Bollivar D.W."/>
            <person name="Butela K.A."/>
            <person name="Byrum C.A."/>
            <person name="Caughron J.E."/>
            <person name="Coleman S.T."/>
            <person name="Collins D.P."/>
            <person name="Cresawn S.G."/>
            <person name="Dougan K.E."/>
            <person name="Duffy I."/>
            <person name="Eivazova E.R."/>
            <person name="Engstrom E.M."/>
            <person name="Fallest-Strobl P.C."/>
            <person name="Godde J.S."/>
            <person name="Gogarten J.P."/>
            <person name="Hammer B.W."/>
            <person name="Heller D.M."/>
            <person name="Lee J.S."/>
            <person name="Leonard J.E."/>
            <person name="Long J.A."/>
            <person name="Mastrapaolo M.D."/>
            <person name="Mathur V."/>
            <person name="Mesich B.L."/>
            <person name="Mitchell J.C."/>
            <person name="Moore R."/>
            <person name="Pandey S."/>
            <person name="Pollack M.J."/>
            <person name="Popolizio T.R."/>
            <person name="Porter M.L."/>
            <person name="Reid N.M."/>
            <person name="Salvitti L.R."/>
            <person name="Sayre B.L."/>
            <person name="Schrock T.A."/>
            <person name="Sconiers W.B."/>
            <person name="Sheehy R."/>
            <person name="Shows K.H."/>
            <person name="Sprangers S.A."/>
            <person name="Sprenkle A.B."/>
            <person name="Swerdlow S.J."/>
            <person name="Theoret J.R."/>
            <person name="Thompson K.M."/>
            <person name="Tibbetts T.J."/>
            <person name="Tigges M."/>
            <person name="Van A.R."/>
            <person name="Washington J.M."/>
            <person name="Windsor E.J."/>
            <person name="Wingfield D.L."/>
            <person name="Yoon E.J."/>
            <person name="Garlena R.A."/>
            <person name="Russell D.A."/>
            <person name="Pope W.H."/>
            <person name="Jacobs-Sera D."/>
            <person name="Hatfull G.F."/>
        </authorList>
    </citation>
    <scope>NUCLEOTIDE SEQUENCE [LARGE SCALE GENOMIC DNA]</scope>
</reference>
<dbReference type="EMBL" id="MK308637">
    <property type="protein sequence ID" value="AZV01763.1"/>
    <property type="molecule type" value="Genomic_DNA"/>
</dbReference>
<dbReference type="Proteomes" id="UP000287712">
    <property type="component" value="Segment"/>
</dbReference>
<dbReference type="RefSeq" id="YP_009818833.1">
    <property type="nucleotide sequence ID" value="NC_048144.1"/>
</dbReference>
<evidence type="ECO:0000313" key="1">
    <source>
        <dbReference type="EMBL" id="AZV01763.1"/>
    </source>
</evidence>
<keyword evidence="2" id="KW-1185">Reference proteome</keyword>
<organism evidence="1 2">
    <name type="scientific">Microbacterium phage Schubert</name>
    <dbReference type="NCBI Taxonomy" id="2500787"/>
    <lineage>
        <taxon>Viruses</taxon>
        <taxon>Duplodnaviria</taxon>
        <taxon>Heunggongvirae</taxon>
        <taxon>Uroviricota</taxon>
        <taxon>Caudoviricetes</taxon>
        <taxon>Schubertvirus</taxon>
        <taxon>Schubertvirus schubert</taxon>
    </lineage>
</organism>
<dbReference type="GeneID" id="55010237"/>